<comment type="caution">
    <text evidence="1">The sequence shown here is derived from an EMBL/GenBank/DDBJ whole genome shotgun (WGS) entry which is preliminary data.</text>
</comment>
<proteinExistence type="predicted"/>
<evidence type="ECO:0008006" key="3">
    <source>
        <dbReference type="Google" id="ProtNLM"/>
    </source>
</evidence>
<dbReference type="Proteomes" id="UP000815325">
    <property type="component" value="Unassembled WGS sequence"/>
</dbReference>
<evidence type="ECO:0000313" key="2">
    <source>
        <dbReference type="Proteomes" id="UP000815325"/>
    </source>
</evidence>
<feature type="non-terminal residue" evidence="1">
    <location>
        <position position="69"/>
    </location>
</feature>
<dbReference type="EMBL" id="MU069943">
    <property type="protein sequence ID" value="KAF5831502.1"/>
    <property type="molecule type" value="Genomic_DNA"/>
</dbReference>
<sequence length="69" mass="7887">MQFVARAVAVRRFLCSFAEQLPAAKALYVAALSTSSALRFGRHIMQTRPFLESEDETRPRLGTWPQFEQ</sequence>
<name>A0ABQ7GA66_DUNSA</name>
<accession>A0ABQ7GA66</accession>
<organism evidence="1 2">
    <name type="scientific">Dunaliella salina</name>
    <name type="common">Green alga</name>
    <name type="synonym">Protococcus salinus</name>
    <dbReference type="NCBI Taxonomy" id="3046"/>
    <lineage>
        <taxon>Eukaryota</taxon>
        <taxon>Viridiplantae</taxon>
        <taxon>Chlorophyta</taxon>
        <taxon>core chlorophytes</taxon>
        <taxon>Chlorophyceae</taxon>
        <taxon>CS clade</taxon>
        <taxon>Chlamydomonadales</taxon>
        <taxon>Dunaliellaceae</taxon>
        <taxon>Dunaliella</taxon>
    </lineage>
</organism>
<keyword evidence="2" id="KW-1185">Reference proteome</keyword>
<gene>
    <name evidence="1" type="ORF">DUNSADRAFT_13033</name>
</gene>
<protein>
    <recommendedName>
        <fullName evidence="3">Secreted protein</fullName>
    </recommendedName>
</protein>
<evidence type="ECO:0000313" key="1">
    <source>
        <dbReference type="EMBL" id="KAF5831502.1"/>
    </source>
</evidence>
<reference evidence="1" key="1">
    <citation type="submission" date="2017-08" db="EMBL/GenBank/DDBJ databases">
        <authorList>
            <person name="Polle J.E."/>
            <person name="Barry K."/>
            <person name="Cushman J."/>
            <person name="Schmutz J."/>
            <person name="Tran D."/>
            <person name="Hathwaick L.T."/>
            <person name="Yim W.C."/>
            <person name="Jenkins J."/>
            <person name="Mckie-Krisberg Z.M."/>
            <person name="Prochnik S."/>
            <person name="Lindquist E."/>
            <person name="Dockter R.B."/>
            <person name="Adam C."/>
            <person name="Molina H."/>
            <person name="Bunkerborg J."/>
            <person name="Jin E."/>
            <person name="Buchheim M."/>
            <person name="Magnuson J."/>
        </authorList>
    </citation>
    <scope>NUCLEOTIDE SEQUENCE</scope>
    <source>
        <strain evidence="1">CCAP 19/18</strain>
    </source>
</reference>